<evidence type="ECO:0000256" key="3">
    <source>
        <dbReference type="ARBA" id="ARBA00022691"/>
    </source>
</evidence>
<dbReference type="AlphaFoldDB" id="M6V2R2"/>
<accession>M6V2R2</accession>
<comment type="caution">
    <text evidence="4">The sequence shown here is derived from an EMBL/GenBank/DDBJ whole genome shotgun (WGS) entry which is preliminary data.</text>
</comment>
<keyword evidence="1 4" id="KW-0489">Methyltransferase</keyword>
<dbReference type="PANTHER" id="PTHR30481">
    <property type="entry name" value="DNA ADENINE METHYLASE"/>
    <property type="match status" value="1"/>
</dbReference>
<sequence>MSINRPVLKYNGGKFLLAPWITSFFPEHDTFVDGFGGAANVLLRKPRSRAEYYFDLDREVTNFMQVLGRKETAIELIRRIRWTPYAREVFEMSVSNPLEDPIDRALQFCAKCWMNMGQNRSSSGSFRTHGNLDKSGGYIPARLWTDLSPYYQAATRLRGVVIENRSFLEVASGLDRPNTLFFLDPPYLGSVRGSGDLYTHEMKLAIEHENLLNLILSLNGMVIICGYPSDLYATKLESQGWRMVTKPTRDNKRRERIEALWLNPLVQRKLAERDREPGRSRILTQDEIDSLLWYG</sequence>
<reference evidence="4 5" key="1">
    <citation type="submission" date="2013-01" db="EMBL/GenBank/DDBJ databases">
        <authorList>
            <person name="Harkins D.M."/>
            <person name="Durkin A.S."/>
            <person name="Brinkac L.M."/>
            <person name="Haft D.H."/>
            <person name="Selengut J.D."/>
            <person name="Sanka R."/>
            <person name="DePew J."/>
            <person name="Purushe J."/>
            <person name="Matthias M.A."/>
            <person name="Vinetz J.M."/>
            <person name="Sutton G.G."/>
            <person name="Nierman W.C."/>
            <person name="Fouts D.E."/>
        </authorList>
    </citation>
    <scope>NUCLEOTIDE SEQUENCE [LARGE SCALE GENOMIC DNA]</scope>
    <source>
        <strain evidence="4 5">ZUN179</strain>
    </source>
</reference>
<dbReference type="GO" id="GO:0009307">
    <property type="term" value="P:DNA restriction-modification system"/>
    <property type="evidence" value="ECO:0007669"/>
    <property type="project" value="InterPro"/>
</dbReference>
<dbReference type="InterPro" id="IPR012327">
    <property type="entry name" value="MeTrfase_D12"/>
</dbReference>
<evidence type="ECO:0000256" key="1">
    <source>
        <dbReference type="ARBA" id="ARBA00022603"/>
    </source>
</evidence>
<dbReference type="GO" id="GO:0006298">
    <property type="term" value="P:mismatch repair"/>
    <property type="evidence" value="ECO:0007669"/>
    <property type="project" value="TreeGrafter"/>
</dbReference>
<dbReference type="GO" id="GO:0009007">
    <property type="term" value="F:site-specific DNA-methyltransferase (adenine-specific) activity"/>
    <property type="evidence" value="ECO:0007669"/>
    <property type="project" value="UniProtKB-EC"/>
</dbReference>
<gene>
    <name evidence="4" type="ORF">LEP1GSC187_0497</name>
</gene>
<dbReference type="Pfam" id="PF02086">
    <property type="entry name" value="MethyltransfD12"/>
    <property type="match status" value="1"/>
</dbReference>
<dbReference type="InterPro" id="IPR029063">
    <property type="entry name" value="SAM-dependent_MTases_sf"/>
</dbReference>
<dbReference type="GO" id="GO:0043565">
    <property type="term" value="F:sequence-specific DNA binding"/>
    <property type="evidence" value="ECO:0007669"/>
    <property type="project" value="TreeGrafter"/>
</dbReference>
<protein>
    <submittedName>
        <fullName evidence="4">D12 class N6 adenine-specific DNA methyltransferase</fullName>
    </submittedName>
</protein>
<proteinExistence type="predicted"/>
<name>M6V2R2_9LEPT</name>
<evidence type="ECO:0000256" key="2">
    <source>
        <dbReference type="ARBA" id="ARBA00022679"/>
    </source>
</evidence>
<dbReference type="PANTHER" id="PTHR30481:SF4">
    <property type="entry name" value="SITE-SPECIFIC DNA-METHYLTRANSFERASE (ADENINE-SPECIFIC)"/>
    <property type="match status" value="1"/>
</dbReference>
<keyword evidence="3" id="KW-0949">S-adenosyl-L-methionine</keyword>
<dbReference type="GO" id="GO:1904047">
    <property type="term" value="F:S-adenosyl-L-methionine binding"/>
    <property type="evidence" value="ECO:0007669"/>
    <property type="project" value="TreeGrafter"/>
</dbReference>
<dbReference type="EMBL" id="AHOQ02000048">
    <property type="protein sequence ID" value="EMO43818.1"/>
    <property type="molecule type" value="Genomic_DNA"/>
</dbReference>
<dbReference type="GO" id="GO:0032259">
    <property type="term" value="P:methylation"/>
    <property type="evidence" value="ECO:0007669"/>
    <property type="project" value="UniProtKB-KW"/>
</dbReference>
<dbReference type="PRINTS" id="PR00505">
    <property type="entry name" value="D12N6MTFRASE"/>
</dbReference>
<dbReference type="Gene3D" id="3.40.50.150">
    <property type="entry name" value="Vaccinia Virus protein VP39"/>
    <property type="match status" value="2"/>
</dbReference>
<evidence type="ECO:0000313" key="5">
    <source>
        <dbReference type="Proteomes" id="UP000012160"/>
    </source>
</evidence>
<dbReference type="Proteomes" id="UP000012160">
    <property type="component" value="Unassembled WGS sequence"/>
</dbReference>
<keyword evidence="2 4" id="KW-0808">Transferase</keyword>
<dbReference type="RefSeq" id="WP_004486544.1">
    <property type="nucleotide sequence ID" value="NZ_AHOQ02000048.1"/>
</dbReference>
<evidence type="ECO:0000313" key="4">
    <source>
        <dbReference type="EMBL" id="EMO43818.1"/>
    </source>
</evidence>
<organism evidence="4 5">
    <name type="scientific">Leptospira santarosai str. ZUN179</name>
    <dbReference type="NCBI Taxonomy" id="1049985"/>
    <lineage>
        <taxon>Bacteria</taxon>
        <taxon>Pseudomonadati</taxon>
        <taxon>Spirochaetota</taxon>
        <taxon>Spirochaetia</taxon>
        <taxon>Leptospirales</taxon>
        <taxon>Leptospiraceae</taxon>
        <taxon>Leptospira</taxon>
    </lineage>
</organism>
<dbReference type="SUPFAM" id="SSF53335">
    <property type="entry name" value="S-adenosyl-L-methionine-dependent methyltransferases"/>
    <property type="match status" value="1"/>
</dbReference>